<evidence type="ECO:0000256" key="1">
    <source>
        <dbReference type="SAM" id="Coils"/>
    </source>
</evidence>
<dbReference type="EMBL" id="JAIGYQ010000010">
    <property type="protein sequence ID" value="MBX7491262.1"/>
    <property type="molecule type" value="Genomic_DNA"/>
</dbReference>
<protein>
    <submittedName>
        <fullName evidence="2">Uncharacterized protein</fullName>
    </submittedName>
</protein>
<evidence type="ECO:0000313" key="3">
    <source>
        <dbReference type="Proteomes" id="UP000700059"/>
    </source>
</evidence>
<name>A0ABS7JPH3_9HELI</name>
<sequence>MTPNKAKEIFDKVVQEKESINLVSIGEEKNVALHNGTNENVSSFLKKYHDNKESCLKEIKDKKDKAEQLLKDISRA</sequence>
<accession>A0ABS7JPH3</accession>
<comment type="caution">
    <text evidence="2">The sequence shown here is derived from an EMBL/GenBank/DDBJ whole genome shotgun (WGS) entry which is preliminary data.</text>
</comment>
<dbReference type="RefSeq" id="WP_221532500.1">
    <property type="nucleotide sequence ID" value="NZ_JAIGYP010000010.1"/>
</dbReference>
<feature type="coiled-coil region" evidence="1">
    <location>
        <begin position="45"/>
        <end position="76"/>
    </location>
</feature>
<evidence type="ECO:0000313" key="2">
    <source>
        <dbReference type="EMBL" id="MBX7491262.1"/>
    </source>
</evidence>
<organism evidence="2 3">
    <name type="scientific">Helicobacter turcicus</name>
    <dbReference type="NCBI Taxonomy" id="2867412"/>
    <lineage>
        <taxon>Bacteria</taxon>
        <taxon>Pseudomonadati</taxon>
        <taxon>Campylobacterota</taxon>
        <taxon>Epsilonproteobacteria</taxon>
        <taxon>Campylobacterales</taxon>
        <taxon>Helicobacteraceae</taxon>
        <taxon>Helicobacter</taxon>
    </lineage>
</organism>
<gene>
    <name evidence="2" type="ORF">K4G57_07295</name>
</gene>
<reference evidence="2 3" key="1">
    <citation type="submission" date="2021-08" db="EMBL/GenBank/DDBJ databases">
        <title>Helicobacter spp. isolated from feces of Anatolian Ground Squirrel (Spermophilus xanthoprymnus) in Turkey.</title>
        <authorList>
            <person name="Aydin F."/>
            <person name="Abay S."/>
            <person name="Kayman T."/>
            <person name="Karakaya E."/>
            <person name="Saticioglu I.B."/>
        </authorList>
    </citation>
    <scope>NUCLEOTIDE SEQUENCE [LARGE SCALE GENOMIC DNA]</scope>
    <source>
        <strain evidence="2 3">Faydin-H70</strain>
    </source>
</reference>
<keyword evidence="1" id="KW-0175">Coiled coil</keyword>
<dbReference type="Proteomes" id="UP000700059">
    <property type="component" value="Unassembled WGS sequence"/>
</dbReference>
<keyword evidence="3" id="KW-1185">Reference proteome</keyword>
<proteinExistence type="predicted"/>